<reference evidence="2" key="2">
    <citation type="submission" date="2021-04" db="EMBL/GenBank/DDBJ databases">
        <authorList>
            <person name="Gilroy R."/>
        </authorList>
    </citation>
    <scope>NUCLEOTIDE SEQUENCE</scope>
    <source>
        <strain evidence="2">421</strain>
    </source>
</reference>
<proteinExistence type="predicted"/>
<name>A0A9D1UFW3_9FIRM</name>
<gene>
    <name evidence="2" type="ORF">IAA48_05120</name>
</gene>
<dbReference type="Proteomes" id="UP000824205">
    <property type="component" value="Unassembled WGS sequence"/>
</dbReference>
<protein>
    <submittedName>
        <fullName evidence="2">Tape measure protein</fullName>
    </submittedName>
</protein>
<accession>A0A9D1UFW3</accession>
<dbReference type="NCBIfam" id="TIGR02675">
    <property type="entry name" value="tape_meas_nterm"/>
    <property type="match status" value="1"/>
</dbReference>
<dbReference type="InterPro" id="IPR016024">
    <property type="entry name" value="ARM-type_fold"/>
</dbReference>
<dbReference type="EMBL" id="DXGE01000022">
    <property type="protein sequence ID" value="HIW85858.1"/>
    <property type="molecule type" value="Genomic_DNA"/>
</dbReference>
<organism evidence="2 3">
    <name type="scientific">Candidatus Eubacterium faecipullorum</name>
    <dbReference type="NCBI Taxonomy" id="2838571"/>
    <lineage>
        <taxon>Bacteria</taxon>
        <taxon>Bacillati</taxon>
        <taxon>Bacillota</taxon>
        <taxon>Clostridia</taxon>
        <taxon>Eubacteriales</taxon>
        <taxon>Eubacteriaceae</taxon>
        <taxon>Eubacterium</taxon>
    </lineage>
</organism>
<evidence type="ECO:0000313" key="3">
    <source>
        <dbReference type="Proteomes" id="UP000824205"/>
    </source>
</evidence>
<dbReference type="InterPro" id="IPR013491">
    <property type="entry name" value="Tape_meas_N"/>
</dbReference>
<sequence length="857" mass="88513">MATLSVKITGDASDFQKAVSAAEKTLSSFDKKVGSIGKTVSNIGSKLSKYITTPAMSATSALVGVTLVKGFDRLKGIDEARAKLKGLGHDAESIEEIMNSALTSVKGTAYGLDEAATTAASAVAAGIKPGKELTRYLSLTADAAAIAGSSMSEMGSIFNKVQTSQVAYTEELEMLADRGVPIYAWIAEEAGVAQGAVKELASDGQISSELFLNAVEKNIGGAAKIMGESSFTAAVANINASLSRIGANFLDAGEQGGGFFSQVKPLLAELNDDLGTLEDKAADLGVKFGQAFTQVVNKAREIKAEFEALPPAVQKAIGAGAVFAVGLGPSLQVVGQSMETISTVSGGVGKAFTGIKSTVSGLPSTFKTLGKGIGDVVENFKNLGSGLLQPFTSLAKAPLFEPVTSKITSFFSGLKSFPGNLKSAIITPISNGFNTLIGNIGMKFPALAGIIGAFETNTKGMFGKIGGSLSSLLGKVGSFASTFGPTFAKGMSIAAGVSILVAGLGFLRQNFDTQINDLLAQATEKGPQLITNFCNGIVSAIPNLLTQGTTLIRQLLETITALLPSFITGGMEIICALVNGLALNLPQLIPAALDMIITLVTGLIENLPQLVDSGIQLLSGIVKGIVNSLPKLVSAIPKIISSIVITIGENLPTILQTGIELLIMLINGILQAIPDLIAALPEVISTIQEAFADNNWGQIGKDLLNSIIDGIKSVLSNLWSTIKDIANGIAEMLGFNVSGKAEASGSSVPHNAGGTNNFEGGLTYVNEGGRGELISLPSGAQIIPHDISVEYAKEAARSNSVNGSLDLSDLGDYIVAAVVDTSRMYAKEIGKGISNMRMTVNNREAGRFISGLGFSRG</sequence>
<reference evidence="2" key="1">
    <citation type="journal article" date="2021" name="PeerJ">
        <title>Extensive microbial diversity within the chicken gut microbiome revealed by metagenomics and culture.</title>
        <authorList>
            <person name="Gilroy R."/>
            <person name="Ravi A."/>
            <person name="Getino M."/>
            <person name="Pursley I."/>
            <person name="Horton D.L."/>
            <person name="Alikhan N.F."/>
            <person name="Baker D."/>
            <person name="Gharbi K."/>
            <person name="Hall N."/>
            <person name="Watson M."/>
            <person name="Adriaenssens E.M."/>
            <person name="Foster-Nyarko E."/>
            <person name="Jarju S."/>
            <person name="Secka A."/>
            <person name="Antonio M."/>
            <person name="Oren A."/>
            <person name="Chaudhuri R.R."/>
            <person name="La Ragione R."/>
            <person name="Hildebrand F."/>
            <person name="Pallen M.J."/>
        </authorList>
    </citation>
    <scope>NUCLEOTIDE SEQUENCE</scope>
    <source>
        <strain evidence="2">421</strain>
    </source>
</reference>
<evidence type="ECO:0000313" key="2">
    <source>
        <dbReference type="EMBL" id="HIW85858.1"/>
    </source>
</evidence>
<evidence type="ECO:0000259" key="1">
    <source>
        <dbReference type="Pfam" id="PF20155"/>
    </source>
</evidence>
<comment type="caution">
    <text evidence="2">The sequence shown here is derived from an EMBL/GenBank/DDBJ whole genome shotgun (WGS) entry which is preliminary data.</text>
</comment>
<dbReference type="AlphaFoldDB" id="A0A9D1UFW3"/>
<dbReference type="Pfam" id="PF20155">
    <property type="entry name" value="TMP_3"/>
    <property type="match status" value="1"/>
</dbReference>
<feature type="domain" description="Tape measure protein N-terminal" evidence="1">
    <location>
        <begin position="76"/>
        <end position="247"/>
    </location>
</feature>
<dbReference type="SUPFAM" id="SSF48371">
    <property type="entry name" value="ARM repeat"/>
    <property type="match status" value="1"/>
</dbReference>